<accession>A0A914LPH8</accession>
<evidence type="ECO:0000313" key="3">
    <source>
        <dbReference type="Proteomes" id="UP000887563"/>
    </source>
</evidence>
<keyword evidence="2" id="KW-0812">Transmembrane</keyword>
<feature type="transmembrane region" description="Helical" evidence="2">
    <location>
        <begin position="81"/>
        <end position="100"/>
    </location>
</feature>
<evidence type="ECO:0000256" key="2">
    <source>
        <dbReference type="SAM" id="Phobius"/>
    </source>
</evidence>
<dbReference type="AlphaFoldDB" id="A0A914LPH8"/>
<keyword evidence="2" id="KW-0472">Membrane</keyword>
<protein>
    <submittedName>
        <fullName evidence="4">Uncharacterized protein</fullName>
    </submittedName>
</protein>
<organism evidence="3 4">
    <name type="scientific">Meloidogyne incognita</name>
    <name type="common">Southern root-knot nematode worm</name>
    <name type="synonym">Oxyuris incognita</name>
    <dbReference type="NCBI Taxonomy" id="6306"/>
    <lineage>
        <taxon>Eukaryota</taxon>
        <taxon>Metazoa</taxon>
        <taxon>Ecdysozoa</taxon>
        <taxon>Nematoda</taxon>
        <taxon>Chromadorea</taxon>
        <taxon>Rhabditida</taxon>
        <taxon>Tylenchina</taxon>
        <taxon>Tylenchomorpha</taxon>
        <taxon>Tylenchoidea</taxon>
        <taxon>Meloidogynidae</taxon>
        <taxon>Meloidogyninae</taxon>
        <taxon>Meloidogyne</taxon>
        <taxon>Meloidogyne incognita group</taxon>
    </lineage>
</organism>
<proteinExistence type="predicted"/>
<evidence type="ECO:0000313" key="4">
    <source>
        <dbReference type="WBParaSite" id="Minc3s00724g16555"/>
    </source>
</evidence>
<feature type="transmembrane region" description="Helical" evidence="2">
    <location>
        <begin position="152"/>
        <end position="175"/>
    </location>
</feature>
<sequence length="367" mass="41086">MQLCLVSRMMSSMAKYLHYFKYLVWKQEKKLQNSYIGAQKIKVVKVADQPSSSRLTWKNIASLIVDRIQMFFCNICRLSKWAIVILCIIFVVAIIIIGYFSKKFMDAEKPQTPQYMALAATSNQSKSVDLSLVEKVTKVTTMEVVSDMSTTALGVIIGLFCFLVGLLVLLFQLLASSLFDQNKEKFEQAERENERRHQSNGAMMDLRFQLIEQRLFPHQPTHHHAPNIIQAIPPPIIFPPHNPLISTTTTTSRPPPVVPTCVHGTPISSHFTSKWCACCRRQSRESVQQQQAELSAPVPVPSAALSVHSHFPLTTNQPISSPHEQPTSTNLPPAPTSSQCLINTKSEQAVYNPSAVTKPIDGDKTTQ</sequence>
<keyword evidence="3" id="KW-1185">Reference proteome</keyword>
<feature type="region of interest" description="Disordered" evidence="1">
    <location>
        <begin position="312"/>
        <end position="345"/>
    </location>
</feature>
<dbReference type="Proteomes" id="UP000887563">
    <property type="component" value="Unplaced"/>
</dbReference>
<evidence type="ECO:0000256" key="1">
    <source>
        <dbReference type="SAM" id="MobiDB-lite"/>
    </source>
</evidence>
<dbReference type="WBParaSite" id="Minc3s00724g16555">
    <property type="protein sequence ID" value="Minc3s00724g16555"/>
    <property type="gene ID" value="Minc3s00724g16555"/>
</dbReference>
<reference evidence="4" key="1">
    <citation type="submission" date="2022-11" db="UniProtKB">
        <authorList>
            <consortium name="WormBaseParasite"/>
        </authorList>
    </citation>
    <scope>IDENTIFICATION</scope>
</reference>
<name>A0A914LPH8_MELIC</name>
<keyword evidence="2" id="KW-1133">Transmembrane helix</keyword>